<evidence type="ECO:0000313" key="1">
    <source>
        <dbReference type="EMBL" id="KAB3530721.1"/>
    </source>
</evidence>
<evidence type="ECO:0000313" key="2">
    <source>
        <dbReference type="Proteomes" id="UP000465601"/>
    </source>
</evidence>
<name>A0A833HPH0_9FIRM</name>
<protein>
    <submittedName>
        <fullName evidence="1">Uncharacterized protein</fullName>
    </submittedName>
</protein>
<dbReference type="Proteomes" id="UP000465601">
    <property type="component" value="Unassembled WGS sequence"/>
</dbReference>
<dbReference type="AlphaFoldDB" id="A0A833HPH0"/>
<comment type="caution">
    <text evidence="1">The sequence shown here is derived from an EMBL/GenBank/DDBJ whole genome shotgun (WGS) entry which is preliminary data.</text>
</comment>
<dbReference type="EMBL" id="WBZB01000016">
    <property type="protein sequence ID" value="KAB3530721.1"/>
    <property type="molecule type" value="Genomic_DNA"/>
</dbReference>
<reference evidence="1 2" key="1">
    <citation type="submission" date="2019-10" db="EMBL/GenBank/DDBJ databases">
        <title>Alkaliphilus serpentinus sp. nov. and Alkaliphilus pronyensis sp. nov., two novel anaerobic alkaliphilic species isolated from the serpentinized-hosted hydrothermal field of the Prony Bay (New Caledonia).</title>
        <authorList>
            <person name="Postec A."/>
        </authorList>
    </citation>
    <scope>NUCLEOTIDE SEQUENCE [LARGE SCALE GENOMIC DNA]</scope>
    <source>
        <strain evidence="1 2">LacT</strain>
    </source>
</reference>
<dbReference type="RefSeq" id="WP_151865533.1">
    <property type="nucleotide sequence ID" value="NZ_WBZB01000016.1"/>
</dbReference>
<organism evidence="1 2">
    <name type="scientific">Alkaliphilus serpentinus</name>
    <dbReference type="NCBI Taxonomy" id="1482731"/>
    <lineage>
        <taxon>Bacteria</taxon>
        <taxon>Bacillati</taxon>
        <taxon>Bacillota</taxon>
        <taxon>Clostridia</taxon>
        <taxon>Peptostreptococcales</taxon>
        <taxon>Natronincolaceae</taxon>
        <taxon>Alkaliphilus</taxon>
    </lineage>
</organism>
<proteinExistence type="predicted"/>
<accession>A0A833HPH0</accession>
<keyword evidence="2" id="KW-1185">Reference proteome</keyword>
<sequence>MKNIITILLLLLLSFFSFILNNIFYSDTEYIKVLKEYSSPEYMITQTLLDDYLLNMEDKASKNMIADRVLRSIGYLQWLEYIDYIEVLVYQSSIMPQEEPQLIVVLNLTKDFAVAAVFEKNLNHYVYVNHIENLVKVESLQFIPLPQKDYHMMLIYQILDESFGGFFYEKFVDVYNYIGDDFKEVWQKTLYYEEIYNESWINPNGAKDKWFKVIEESVIDFSLNYPLKVNTITTFKKYIATSEDLPMEEVFSLTESNSFTNTYIWEEEYQTFIIGEIPASIFPYKVAIIEDMENDIYEFYGIKNDNFKLKTSLGDILYIPKSNLENMLKTTN</sequence>
<dbReference type="OrthoDB" id="1950369at2"/>
<gene>
    <name evidence="1" type="ORF">F8153_06325</name>
</gene>